<name>A0ABQ4R3U3_9HYPH</name>
<dbReference type="CDD" id="cd01627">
    <property type="entry name" value="HAD_TPP"/>
    <property type="match status" value="1"/>
</dbReference>
<reference evidence="5" key="2">
    <citation type="submission" date="2021-08" db="EMBL/GenBank/DDBJ databases">
        <authorList>
            <person name="Tani A."/>
            <person name="Ola A."/>
            <person name="Ogura Y."/>
            <person name="Katsura K."/>
            <person name="Hayashi T."/>
        </authorList>
    </citation>
    <scope>NUCLEOTIDE SEQUENCE</scope>
    <source>
        <strain evidence="5">KCTC 52305</strain>
    </source>
</reference>
<keyword evidence="6" id="KW-1185">Reference proteome</keyword>
<dbReference type="InterPro" id="IPR023214">
    <property type="entry name" value="HAD_sf"/>
</dbReference>
<dbReference type="InterPro" id="IPR003337">
    <property type="entry name" value="Trehalose_PPase"/>
</dbReference>
<protein>
    <recommendedName>
        <fullName evidence="4">Trehalose 6-phosphate phosphatase</fullName>
        <ecNumber evidence="4">3.1.3.12</ecNumber>
    </recommendedName>
</protein>
<keyword evidence="3 4" id="KW-0378">Hydrolase</keyword>
<dbReference type="Gene3D" id="3.30.70.1020">
    <property type="entry name" value="Trehalose-6-phosphate phosphatase related protein, domain 2"/>
    <property type="match status" value="1"/>
</dbReference>
<evidence type="ECO:0000256" key="4">
    <source>
        <dbReference type="RuleBase" id="RU361117"/>
    </source>
</evidence>
<comment type="cofactor">
    <cofactor evidence="4">
        <name>Mg(2+)</name>
        <dbReference type="ChEBI" id="CHEBI:18420"/>
    </cofactor>
</comment>
<keyword evidence="4" id="KW-0479">Metal-binding</keyword>
<keyword evidence="4" id="KW-0460">Magnesium</keyword>
<comment type="pathway">
    <text evidence="1 4">Glycan biosynthesis; trehalose biosynthesis.</text>
</comment>
<accession>A0ABQ4R3U3</accession>
<dbReference type="SUPFAM" id="SSF56784">
    <property type="entry name" value="HAD-like"/>
    <property type="match status" value="1"/>
</dbReference>
<comment type="similarity">
    <text evidence="2 4">Belongs to the trehalose phosphatase family.</text>
</comment>
<dbReference type="EMBL" id="BPQH01000018">
    <property type="protein sequence ID" value="GJD52358.1"/>
    <property type="molecule type" value="Genomic_DNA"/>
</dbReference>
<evidence type="ECO:0000313" key="6">
    <source>
        <dbReference type="Proteomes" id="UP001055167"/>
    </source>
</evidence>
<dbReference type="Pfam" id="PF02358">
    <property type="entry name" value="Trehalose_PPase"/>
    <property type="match status" value="1"/>
</dbReference>
<dbReference type="InterPro" id="IPR006379">
    <property type="entry name" value="HAD-SF_hydro_IIB"/>
</dbReference>
<dbReference type="NCBIfam" id="TIGR00685">
    <property type="entry name" value="T6PP"/>
    <property type="match status" value="1"/>
</dbReference>
<evidence type="ECO:0000256" key="3">
    <source>
        <dbReference type="ARBA" id="ARBA00022801"/>
    </source>
</evidence>
<comment type="function">
    <text evidence="4">Removes the phosphate from trehalose 6-phosphate to produce free trehalose.</text>
</comment>
<evidence type="ECO:0000313" key="5">
    <source>
        <dbReference type="EMBL" id="GJD52358.1"/>
    </source>
</evidence>
<proteinExistence type="inferred from homology"/>
<sequence>MTDTAFALFLDFDGTLVDIAPRPDAVRVPPALPPALTRLRARLGGALAVITGRPIAVIDGFLAPERFDVGGLHGVEQRLGDRVVGCEPGAHPALRAGVGVLRQAVAGLDAVLIEDKGCSVAVHWRLAAPADAVRARDEIERVAAGLGSAYRLQHGKAVAEILPADATKGHAIRSFLQAPPYAGRRALFFGDDLTDEKAFAAVNRDGGVSVRVGAGDTIAHHRLDAPDDVRRVLLAWAGGAALDPGGLPPA</sequence>
<dbReference type="Proteomes" id="UP001055167">
    <property type="component" value="Unassembled WGS sequence"/>
</dbReference>
<gene>
    <name evidence="5" type="primary">otsB</name>
    <name evidence="5" type="ORF">OPKNFCMD_5123</name>
</gene>
<dbReference type="InterPro" id="IPR044651">
    <property type="entry name" value="OTSB-like"/>
</dbReference>
<dbReference type="InterPro" id="IPR036412">
    <property type="entry name" value="HAD-like_sf"/>
</dbReference>
<comment type="catalytic activity">
    <reaction evidence="4">
        <text>alpha,alpha-trehalose 6-phosphate + H2O = alpha,alpha-trehalose + phosphate</text>
        <dbReference type="Rhea" id="RHEA:23420"/>
        <dbReference type="ChEBI" id="CHEBI:15377"/>
        <dbReference type="ChEBI" id="CHEBI:16551"/>
        <dbReference type="ChEBI" id="CHEBI:43474"/>
        <dbReference type="ChEBI" id="CHEBI:58429"/>
        <dbReference type="EC" id="3.1.3.12"/>
    </reaction>
</comment>
<dbReference type="Gene3D" id="3.40.50.1000">
    <property type="entry name" value="HAD superfamily/HAD-like"/>
    <property type="match status" value="1"/>
</dbReference>
<dbReference type="EC" id="3.1.3.12" evidence="4"/>
<evidence type="ECO:0000256" key="1">
    <source>
        <dbReference type="ARBA" id="ARBA00005199"/>
    </source>
</evidence>
<dbReference type="RefSeq" id="WP_128563329.1">
    <property type="nucleotide sequence ID" value="NZ_BPQH01000018.1"/>
</dbReference>
<dbReference type="PANTHER" id="PTHR43768">
    <property type="entry name" value="TREHALOSE 6-PHOSPHATE PHOSPHATASE"/>
    <property type="match status" value="1"/>
</dbReference>
<dbReference type="NCBIfam" id="TIGR01484">
    <property type="entry name" value="HAD-SF-IIB"/>
    <property type="match status" value="1"/>
</dbReference>
<comment type="caution">
    <text evidence="5">The sequence shown here is derived from an EMBL/GenBank/DDBJ whole genome shotgun (WGS) entry which is preliminary data.</text>
</comment>
<organism evidence="5 6">
    <name type="scientific">Methylobacterium crusticola</name>
    <dbReference type="NCBI Taxonomy" id="1697972"/>
    <lineage>
        <taxon>Bacteria</taxon>
        <taxon>Pseudomonadati</taxon>
        <taxon>Pseudomonadota</taxon>
        <taxon>Alphaproteobacteria</taxon>
        <taxon>Hyphomicrobiales</taxon>
        <taxon>Methylobacteriaceae</taxon>
        <taxon>Methylobacterium</taxon>
    </lineage>
</organism>
<reference evidence="5" key="1">
    <citation type="journal article" date="2021" name="Front. Microbiol.">
        <title>Comprehensive Comparative Genomics and Phenotyping of Methylobacterium Species.</title>
        <authorList>
            <person name="Alessa O."/>
            <person name="Ogura Y."/>
            <person name="Fujitani Y."/>
            <person name="Takami H."/>
            <person name="Hayashi T."/>
            <person name="Sahin N."/>
            <person name="Tani A."/>
        </authorList>
    </citation>
    <scope>NUCLEOTIDE SEQUENCE</scope>
    <source>
        <strain evidence="5">KCTC 52305</strain>
    </source>
</reference>
<evidence type="ECO:0000256" key="2">
    <source>
        <dbReference type="ARBA" id="ARBA00008770"/>
    </source>
</evidence>
<dbReference type="PANTHER" id="PTHR43768:SF3">
    <property type="entry name" value="TREHALOSE 6-PHOSPHATE PHOSPHATASE"/>
    <property type="match status" value="1"/>
</dbReference>